<proteinExistence type="predicted"/>
<dbReference type="RefSeq" id="WP_127684077.1">
    <property type="nucleotide sequence ID" value="NZ_SACM01000005.1"/>
</dbReference>
<evidence type="ECO:0000256" key="1">
    <source>
        <dbReference type="SAM" id="MobiDB-lite"/>
    </source>
</evidence>
<reference evidence="2 3" key="1">
    <citation type="submission" date="2019-01" db="EMBL/GenBank/DDBJ databases">
        <authorList>
            <person name="Chen W.-M."/>
        </authorList>
    </citation>
    <scope>NUCLEOTIDE SEQUENCE [LARGE SCALE GENOMIC DNA]</scope>
    <source>
        <strain evidence="2 3">CCP-18</strain>
    </source>
</reference>
<keyword evidence="3" id="KW-1185">Reference proteome</keyword>
<name>A0A3S2XRR7_9BURK</name>
<accession>A0A3S2XRR7</accession>
<dbReference type="AlphaFoldDB" id="A0A3S2XRR7"/>
<sequence length="102" mass="10806">MPPSFRGEGPMVPARQAQADPRANSPRPSFGEQVFGTDGGATLRVETQSGAQIRGPQGSCTQVTNNTWAQMNPMDPNARALPSKVHDCSKLAPGAARHARPK</sequence>
<evidence type="ECO:0000313" key="3">
    <source>
        <dbReference type="Proteomes" id="UP000288587"/>
    </source>
</evidence>
<dbReference type="Proteomes" id="UP000288587">
    <property type="component" value="Unassembled WGS sequence"/>
</dbReference>
<evidence type="ECO:0000313" key="2">
    <source>
        <dbReference type="EMBL" id="RVT83097.1"/>
    </source>
</evidence>
<protein>
    <submittedName>
        <fullName evidence="2">Uncharacterized protein</fullName>
    </submittedName>
</protein>
<organism evidence="2 3">
    <name type="scientific">Inhella crocodyli</name>
    <dbReference type="NCBI Taxonomy" id="2499851"/>
    <lineage>
        <taxon>Bacteria</taxon>
        <taxon>Pseudomonadati</taxon>
        <taxon>Pseudomonadota</taxon>
        <taxon>Betaproteobacteria</taxon>
        <taxon>Burkholderiales</taxon>
        <taxon>Sphaerotilaceae</taxon>
        <taxon>Inhella</taxon>
    </lineage>
</organism>
<dbReference type="EMBL" id="SACM01000005">
    <property type="protein sequence ID" value="RVT83097.1"/>
    <property type="molecule type" value="Genomic_DNA"/>
</dbReference>
<gene>
    <name evidence="2" type="ORF">EOD73_16205</name>
</gene>
<comment type="caution">
    <text evidence="2">The sequence shown here is derived from an EMBL/GenBank/DDBJ whole genome shotgun (WGS) entry which is preliminary data.</text>
</comment>
<feature type="region of interest" description="Disordered" evidence="1">
    <location>
        <begin position="1"/>
        <end position="32"/>
    </location>
</feature>